<keyword evidence="2 5" id="KW-0812">Transmembrane</keyword>
<evidence type="ECO:0000256" key="5">
    <source>
        <dbReference type="SAM" id="Phobius"/>
    </source>
</evidence>
<dbReference type="RefSeq" id="WP_092890462.1">
    <property type="nucleotide sequence ID" value="NZ_FOOQ01000001.1"/>
</dbReference>
<dbReference type="InterPro" id="IPR044880">
    <property type="entry name" value="NCX_ion-bd_dom_sf"/>
</dbReference>
<organism evidence="7 8">
    <name type="scientific">Halopelagius inordinatus</name>
    <dbReference type="NCBI Taxonomy" id="553467"/>
    <lineage>
        <taxon>Archaea</taxon>
        <taxon>Methanobacteriati</taxon>
        <taxon>Methanobacteriota</taxon>
        <taxon>Stenosarchaea group</taxon>
        <taxon>Halobacteria</taxon>
        <taxon>Halobacteriales</taxon>
        <taxon>Haloferacaceae</taxon>
    </lineage>
</organism>
<dbReference type="Proteomes" id="UP000198876">
    <property type="component" value="Unassembled WGS sequence"/>
</dbReference>
<dbReference type="GO" id="GO:0008273">
    <property type="term" value="F:calcium, potassium:sodium antiporter activity"/>
    <property type="evidence" value="ECO:0007669"/>
    <property type="project" value="TreeGrafter"/>
</dbReference>
<gene>
    <name evidence="7" type="ORF">SAMN04488063_1451</name>
</gene>
<protein>
    <submittedName>
        <fullName evidence="7">Cation:H+ antiporter</fullName>
    </submittedName>
</protein>
<dbReference type="OrthoDB" id="142185at2157"/>
<feature type="domain" description="Sodium/calcium exchanger membrane region" evidence="6">
    <location>
        <begin position="178"/>
        <end position="305"/>
    </location>
</feature>
<dbReference type="GO" id="GO:0005262">
    <property type="term" value="F:calcium channel activity"/>
    <property type="evidence" value="ECO:0007669"/>
    <property type="project" value="TreeGrafter"/>
</dbReference>
<dbReference type="GO" id="GO:0005886">
    <property type="term" value="C:plasma membrane"/>
    <property type="evidence" value="ECO:0007669"/>
    <property type="project" value="TreeGrafter"/>
</dbReference>
<keyword evidence="4 5" id="KW-0472">Membrane</keyword>
<evidence type="ECO:0000259" key="6">
    <source>
        <dbReference type="Pfam" id="PF01699"/>
    </source>
</evidence>
<evidence type="ECO:0000313" key="8">
    <source>
        <dbReference type="Proteomes" id="UP000198876"/>
    </source>
</evidence>
<evidence type="ECO:0000313" key="7">
    <source>
        <dbReference type="EMBL" id="SFG11071.1"/>
    </source>
</evidence>
<feature type="transmembrane region" description="Helical" evidence="5">
    <location>
        <begin position="275"/>
        <end position="293"/>
    </location>
</feature>
<feature type="domain" description="Sodium/calcium exchanger membrane region" evidence="6">
    <location>
        <begin position="9"/>
        <end position="147"/>
    </location>
</feature>
<feature type="transmembrane region" description="Helical" evidence="5">
    <location>
        <begin position="38"/>
        <end position="59"/>
    </location>
</feature>
<feature type="transmembrane region" description="Helical" evidence="5">
    <location>
        <begin position="109"/>
        <end position="127"/>
    </location>
</feature>
<comment type="subcellular location">
    <subcellularLocation>
        <location evidence="1">Membrane</location>
        <topology evidence="1">Multi-pass membrane protein</topology>
    </subcellularLocation>
</comment>
<dbReference type="EMBL" id="FOOQ01000001">
    <property type="protein sequence ID" value="SFG11071.1"/>
    <property type="molecule type" value="Genomic_DNA"/>
</dbReference>
<dbReference type="Gene3D" id="1.20.1420.30">
    <property type="entry name" value="NCX, central ion-binding region"/>
    <property type="match status" value="1"/>
</dbReference>
<evidence type="ECO:0000256" key="4">
    <source>
        <dbReference type="ARBA" id="ARBA00023136"/>
    </source>
</evidence>
<dbReference type="NCBIfam" id="TIGR00367">
    <property type="entry name" value="calcium/sodium antiporter"/>
    <property type="match status" value="1"/>
</dbReference>
<dbReference type="InterPro" id="IPR004837">
    <property type="entry name" value="NaCa_Exmemb"/>
</dbReference>
<keyword evidence="3 5" id="KW-1133">Transmembrane helix</keyword>
<feature type="transmembrane region" description="Helical" evidence="5">
    <location>
        <begin position="6"/>
        <end position="26"/>
    </location>
</feature>
<dbReference type="PANTHER" id="PTHR10846:SF8">
    <property type="entry name" value="INNER MEMBRANE PROTEIN YRBG"/>
    <property type="match status" value="1"/>
</dbReference>
<sequence>MVSLPLQGAIFFGTVLGLWVGARLLVDSAVRLARSVGLSELTIGLTIVALGTSMPELVVTTDAALNGLGDIAVGNIVGSNIYNLAFVLGVVSAVRFVPVERSLVRRDGVALLLATLLGVATLLDLTVTRVEGAVLVGSLVVYTAVLFRTSEDAASEPSEERATADASDAPAFRKQDGAMLAAGLAVVLVSGHFLVESASAIARVVGLSEWVIGETIVAAGTSTPEFAVSIVAIRRGSVGVSVGNVVGSDIFNLLGAMGLGALIRPLTVSATAVESTAWLVAVVVVVVAAMWSGRKVSRLEGVLLAVSEVVRWGLSLFDVFG</sequence>
<name>A0A1I2PC94_9EURY</name>
<evidence type="ECO:0000256" key="3">
    <source>
        <dbReference type="ARBA" id="ARBA00022989"/>
    </source>
</evidence>
<proteinExistence type="predicted"/>
<evidence type="ECO:0000256" key="2">
    <source>
        <dbReference type="ARBA" id="ARBA00022692"/>
    </source>
</evidence>
<feature type="transmembrane region" description="Helical" evidence="5">
    <location>
        <begin position="79"/>
        <end position="97"/>
    </location>
</feature>
<accession>A0A1I2PC94</accession>
<dbReference type="PANTHER" id="PTHR10846">
    <property type="entry name" value="SODIUM/POTASSIUM/CALCIUM EXCHANGER"/>
    <property type="match status" value="1"/>
</dbReference>
<evidence type="ECO:0000256" key="1">
    <source>
        <dbReference type="ARBA" id="ARBA00004141"/>
    </source>
</evidence>
<reference evidence="8" key="1">
    <citation type="submission" date="2016-10" db="EMBL/GenBank/DDBJ databases">
        <authorList>
            <person name="Varghese N."/>
            <person name="Submissions S."/>
        </authorList>
    </citation>
    <scope>NUCLEOTIDE SEQUENCE [LARGE SCALE GENOMIC DNA]</scope>
    <source>
        <strain evidence="8">CGMCC 1.7739</strain>
    </source>
</reference>
<dbReference type="Pfam" id="PF01699">
    <property type="entry name" value="Na_Ca_ex"/>
    <property type="match status" value="2"/>
</dbReference>
<dbReference type="STRING" id="553467.SAMN04488063_1451"/>
<keyword evidence="8" id="KW-1185">Reference proteome</keyword>
<feature type="transmembrane region" description="Helical" evidence="5">
    <location>
        <begin position="177"/>
        <end position="195"/>
    </location>
</feature>
<feature type="transmembrane region" description="Helical" evidence="5">
    <location>
        <begin position="245"/>
        <end position="263"/>
    </location>
</feature>
<dbReference type="AlphaFoldDB" id="A0A1I2PC94"/>
<dbReference type="InterPro" id="IPR004481">
    <property type="entry name" value="K/Na/Ca-exchanger"/>
</dbReference>
<dbReference type="GO" id="GO:0006874">
    <property type="term" value="P:intracellular calcium ion homeostasis"/>
    <property type="evidence" value="ECO:0007669"/>
    <property type="project" value="TreeGrafter"/>
</dbReference>